<evidence type="ECO:0000259" key="5">
    <source>
        <dbReference type="PROSITE" id="PS50887"/>
    </source>
</evidence>
<dbReference type="PROSITE" id="PS50887">
    <property type="entry name" value="GGDEF"/>
    <property type="match status" value="1"/>
</dbReference>
<dbReference type="PROSITE" id="PS50110">
    <property type="entry name" value="RESPONSE_REGULATORY"/>
    <property type="match status" value="1"/>
</dbReference>
<dbReference type="Gene3D" id="3.40.50.2300">
    <property type="match status" value="1"/>
</dbReference>
<dbReference type="EMBL" id="QYUL01000001">
    <property type="protein sequence ID" value="RJF85218.1"/>
    <property type="molecule type" value="Genomic_DNA"/>
</dbReference>
<dbReference type="Gene3D" id="3.30.70.270">
    <property type="match status" value="1"/>
</dbReference>
<dbReference type="GO" id="GO:0052621">
    <property type="term" value="F:diguanylate cyclase activity"/>
    <property type="evidence" value="ECO:0007669"/>
    <property type="project" value="UniProtKB-EC"/>
</dbReference>
<dbReference type="InterPro" id="IPR011006">
    <property type="entry name" value="CheY-like_superfamily"/>
</dbReference>
<proteinExistence type="predicted"/>
<protein>
    <recommendedName>
        <fullName evidence="1">diguanylate cyclase</fullName>
        <ecNumber evidence="1">2.7.7.65</ecNumber>
    </recommendedName>
</protein>
<keyword evidence="3" id="KW-0597">Phosphoprotein</keyword>
<evidence type="ECO:0000313" key="6">
    <source>
        <dbReference type="EMBL" id="RJF85218.1"/>
    </source>
</evidence>
<accession>A0A418W5J9</accession>
<feature type="domain" description="GGDEF" evidence="5">
    <location>
        <begin position="159"/>
        <end position="297"/>
    </location>
</feature>
<reference evidence="6 7" key="1">
    <citation type="submission" date="2018-09" db="EMBL/GenBank/DDBJ databases">
        <authorList>
            <person name="Zhu H."/>
        </authorList>
    </citation>
    <scope>NUCLEOTIDE SEQUENCE [LARGE SCALE GENOMIC DNA]</scope>
    <source>
        <strain evidence="6 7">K2W22B-5</strain>
    </source>
</reference>
<comment type="caution">
    <text evidence="6">The sequence shown here is derived from an EMBL/GenBank/DDBJ whole genome shotgun (WGS) entry which is preliminary data.</text>
</comment>
<evidence type="ECO:0000313" key="7">
    <source>
        <dbReference type="Proteomes" id="UP000283458"/>
    </source>
</evidence>
<dbReference type="Proteomes" id="UP000283458">
    <property type="component" value="Unassembled WGS sequence"/>
</dbReference>
<dbReference type="InterPro" id="IPR043128">
    <property type="entry name" value="Rev_trsase/Diguanyl_cyclase"/>
</dbReference>
<evidence type="ECO:0000259" key="4">
    <source>
        <dbReference type="PROSITE" id="PS50110"/>
    </source>
</evidence>
<evidence type="ECO:0000256" key="3">
    <source>
        <dbReference type="PROSITE-ProRule" id="PRU00169"/>
    </source>
</evidence>
<feature type="domain" description="Response regulatory" evidence="4">
    <location>
        <begin position="1"/>
        <end position="116"/>
    </location>
</feature>
<dbReference type="InterPro" id="IPR001789">
    <property type="entry name" value="Sig_transdc_resp-reg_receiver"/>
</dbReference>
<organism evidence="6 7">
    <name type="scientific">Azospirillum cavernae</name>
    <dbReference type="NCBI Taxonomy" id="2320860"/>
    <lineage>
        <taxon>Bacteria</taxon>
        <taxon>Pseudomonadati</taxon>
        <taxon>Pseudomonadota</taxon>
        <taxon>Alphaproteobacteria</taxon>
        <taxon>Rhodospirillales</taxon>
        <taxon>Azospirillaceae</taxon>
        <taxon>Azospirillum</taxon>
    </lineage>
</organism>
<evidence type="ECO:0000256" key="1">
    <source>
        <dbReference type="ARBA" id="ARBA00012528"/>
    </source>
</evidence>
<gene>
    <name evidence="6" type="ORF">D3877_07185</name>
</gene>
<dbReference type="EC" id="2.7.7.65" evidence="1"/>
<dbReference type="InterPro" id="IPR050469">
    <property type="entry name" value="Diguanylate_Cyclase"/>
</dbReference>
<dbReference type="GO" id="GO:1902201">
    <property type="term" value="P:negative regulation of bacterial-type flagellum-dependent cell motility"/>
    <property type="evidence" value="ECO:0007669"/>
    <property type="project" value="TreeGrafter"/>
</dbReference>
<dbReference type="Pfam" id="PF00072">
    <property type="entry name" value="Response_reg"/>
    <property type="match status" value="1"/>
</dbReference>
<dbReference type="GO" id="GO:0000160">
    <property type="term" value="P:phosphorelay signal transduction system"/>
    <property type="evidence" value="ECO:0007669"/>
    <property type="project" value="InterPro"/>
</dbReference>
<dbReference type="SMART" id="SM00267">
    <property type="entry name" value="GGDEF"/>
    <property type="match status" value="1"/>
</dbReference>
<dbReference type="Pfam" id="PF00990">
    <property type="entry name" value="GGDEF"/>
    <property type="match status" value="1"/>
</dbReference>
<dbReference type="SUPFAM" id="SSF55073">
    <property type="entry name" value="Nucleotide cyclase"/>
    <property type="match status" value="1"/>
</dbReference>
<dbReference type="OrthoDB" id="9812260at2"/>
<dbReference type="FunFam" id="3.30.70.270:FF:000001">
    <property type="entry name" value="Diguanylate cyclase domain protein"/>
    <property type="match status" value="1"/>
</dbReference>
<sequence length="304" mass="32702">MVMIIDDAPANIRLLNACLVEEYAVRFATSGPTGLEIVRSQNPDIVLLDVMMPTMDGYAVCAALKADPETRDIPIIFVTAQGDGGDEEKGLSAGAVDYVTKPFIPAIVKARVRIHIELKRLRDQLRRQSVTDELTGLANRRAFDEALTREWSRGVRSGLPLSLVMIDIDFFKGFNDAHGHLGGDACLRQVAQALQAAVPRRIGDLIARYGGEEFAVLLVDTDGEGARKVAERLRSNVSALAIPHGRSSVADVVTVSLGAAALVPNSGKPPTSLVAVADALLYRAKGAGRNRVMVPSPDDARKER</sequence>
<keyword evidence="7" id="KW-1185">Reference proteome</keyword>
<feature type="modified residue" description="4-aspartylphosphate" evidence="3">
    <location>
        <position position="49"/>
    </location>
</feature>
<evidence type="ECO:0000256" key="2">
    <source>
        <dbReference type="ARBA" id="ARBA00034247"/>
    </source>
</evidence>
<dbReference type="NCBIfam" id="TIGR00254">
    <property type="entry name" value="GGDEF"/>
    <property type="match status" value="1"/>
</dbReference>
<name>A0A418W5J9_9PROT</name>
<dbReference type="InterPro" id="IPR000160">
    <property type="entry name" value="GGDEF_dom"/>
</dbReference>
<dbReference type="CDD" id="cd19920">
    <property type="entry name" value="REC_PA4781-like"/>
    <property type="match status" value="1"/>
</dbReference>
<dbReference type="SUPFAM" id="SSF52172">
    <property type="entry name" value="CheY-like"/>
    <property type="match status" value="1"/>
</dbReference>
<dbReference type="AlphaFoldDB" id="A0A418W5J9"/>
<dbReference type="SMART" id="SM00448">
    <property type="entry name" value="REC"/>
    <property type="match status" value="1"/>
</dbReference>
<dbReference type="InterPro" id="IPR029787">
    <property type="entry name" value="Nucleotide_cyclase"/>
</dbReference>
<dbReference type="PANTHER" id="PTHR45138:SF9">
    <property type="entry name" value="DIGUANYLATE CYCLASE DGCM-RELATED"/>
    <property type="match status" value="1"/>
</dbReference>
<dbReference type="CDD" id="cd01949">
    <property type="entry name" value="GGDEF"/>
    <property type="match status" value="1"/>
</dbReference>
<dbReference type="GO" id="GO:0005886">
    <property type="term" value="C:plasma membrane"/>
    <property type="evidence" value="ECO:0007669"/>
    <property type="project" value="TreeGrafter"/>
</dbReference>
<dbReference type="GO" id="GO:0043709">
    <property type="term" value="P:cell adhesion involved in single-species biofilm formation"/>
    <property type="evidence" value="ECO:0007669"/>
    <property type="project" value="TreeGrafter"/>
</dbReference>
<dbReference type="PANTHER" id="PTHR45138">
    <property type="entry name" value="REGULATORY COMPONENTS OF SENSORY TRANSDUCTION SYSTEM"/>
    <property type="match status" value="1"/>
</dbReference>
<comment type="catalytic activity">
    <reaction evidence="2">
        <text>2 GTP = 3',3'-c-di-GMP + 2 diphosphate</text>
        <dbReference type="Rhea" id="RHEA:24898"/>
        <dbReference type="ChEBI" id="CHEBI:33019"/>
        <dbReference type="ChEBI" id="CHEBI:37565"/>
        <dbReference type="ChEBI" id="CHEBI:58805"/>
        <dbReference type="EC" id="2.7.7.65"/>
    </reaction>
</comment>